<keyword evidence="4 6" id="KW-1133">Transmembrane helix</keyword>
<gene>
    <name evidence="7" type="ORF">FUSPEROL_02306</name>
</gene>
<reference evidence="7 8" key="1">
    <citation type="submission" date="2010-02" db="EMBL/GenBank/DDBJ databases">
        <authorList>
            <person name="Weinstock G."/>
            <person name="Sodergren E."/>
            <person name="Clifton S."/>
            <person name="Fulton L."/>
            <person name="Fulton B."/>
            <person name="Courtney L."/>
            <person name="Fronick C."/>
            <person name="Harrison M."/>
            <person name="Strong C."/>
            <person name="Farmer C."/>
            <person name="Delahaunty K."/>
            <person name="Markovic C."/>
            <person name="Hall O."/>
            <person name="Minx P."/>
            <person name="Tomlinson C."/>
            <person name="Mitreva M."/>
            <person name="Nelson J."/>
            <person name="Hou S."/>
            <person name="Wollam A."/>
            <person name="Pepin K.H."/>
            <person name="Johnson M."/>
            <person name="Bhonagiri V."/>
            <person name="Zhang X."/>
            <person name="Suruliraj S."/>
            <person name="Warren W."/>
            <person name="Chinwalla A."/>
            <person name="Mardis E.R."/>
            <person name="Wilson R.K."/>
        </authorList>
    </citation>
    <scope>NUCLEOTIDE SEQUENCE [LARGE SCALE GENOMIC DNA]</scope>
    <source>
        <strain evidence="7 8">ATCC 33693</strain>
    </source>
</reference>
<comment type="similarity">
    <text evidence="2">Belongs to the LemA family.</text>
</comment>
<keyword evidence="3 6" id="KW-0812">Transmembrane</keyword>
<proteinExistence type="inferred from homology"/>
<dbReference type="GO" id="GO:0016020">
    <property type="term" value="C:membrane"/>
    <property type="evidence" value="ECO:0007669"/>
    <property type="project" value="UniProtKB-SubCell"/>
</dbReference>
<dbReference type="EMBL" id="ACJY01000104">
    <property type="protein sequence ID" value="EFE85769.1"/>
    <property type="molecule type" value="Genomic_DNA"/>
</dbReference>
<dbReference type="Gene3D" id="1.20.1440.20">
    <property type="entry name" value="LemA-like domain"/>
    <property type="match status" value="1"/>
</dbReference>
<dbReference type="Proteomes" id="UP000003748">
    <property type="component" value="Unassembled WGS sequence"/>
</dbReference>
<protein>
    <submittedName>
        <fullName evidence="7">LemA family protein</fullName>
    </submittedName>
</protein>
<evidence type="ECO:0000256" key="2">
    <source>
        <dbReference type="ARBA" id="ARBA00008854"/>
    </source>
</evidence>
<sequence length="192" mass="21810">MFNKKLGGKMIVLGIVLAVIVVLALLAISYKNKFVVLDNRVKNAWSQIDVQMQNRFSLVPNLVETVKGYAKHERETFEGIANAKSKYMSANTAAEKMEANNQLSGFLGRLFAISEAYPELKANTGFENLQAQLVEVENKIRFARQFYNDTVTEYNQTIQMFPGSLFAGFFNYHNAELFKANDMAREEVQVKF</sequence>
<organism evidence="7 8">
    <name type="scientific">Fusobacterium periodonticum ATCC 33693</name>
    <dbReference type="NCBI Taxonomy" id="546275"/>
    <lineage>
        <taxon>Bacteria</taxon>
        <taxon>Fusobacteriati</taxon>
        <taxon>Fusobacteriota</taxon>
        <taxon>Fusobacteriia</taxon>
        <taxon>Fusobacteriales</taxon>
        <taxon>Fusobacteriaceae</taxon>
        <taxon>Fusobacterium</taxon>
    </lineage>
</organism>
<evidence type="ECO:0000256" key="4">
    <source>
        <dbReference type="ARBA" id="ARBA00022989"/>
    </source>
</evidence>
<evidence type="ECO:0000313" key="8">
    <source>
        <dbReference type="Proteomes" id="UP000003748"/>
    </source>
</evidence>
<dbReference type="PANTHER" id="PTHR34478">
    <property type="entry name" value="PROTEIN LEMA"/>
    <property type="match status" value="1"/>
</dbReference>
<comment type="caution">
    <text evidence="7">The sequence shown here is derived from an EMBL/GenBank/DDBJ whole genome shotgun (WGS) entry which is preliminary data.</text>
</comment>
<dbReference type="PANTHER" id="PTHR34478:SF2">
    <property type="entry name" value="MEMBRANE PROTEIN"/>
    <property type="match status" value="1"/>
</dbReference>
<accession>D4CXZ5</accession>
<comment type="subcellular location">
    <subcellularLocation>
        <location evidence="1">Membrane</location>
        <topology evidence="1">Single-pass membrane protein</topology>
    </subcellularLocation>
</comment>
<dbReference type="Pfam" id="PF04011">
    <property type="entry name" value="LemA"/>
    <property type="match status" value="1"/>
</dbReference>
<name>D4CXZ5_9FUSO</name>
<evidence type="ECO:0000256" key="3">
    <source>
        <dbReference type="ARBA" id="ARBA00022692"/>
    </source>
</evidence>
<evidence type="ECO:0000256" key="1">
    <source>
        <dbReference type="ARBA" id="ARBA00004167"/>
    </source>
</evidence>
<evidence type="ECO:0000256" key="6">
    <source>
        <dbReference type="SAM" id="Phobius"/>
    </source>
</evidence>
<dbReference type="InterPro" id="IPR007156">
    <property type="entry name" value="MamQ_LemA"/>
</dbReference>
<dbReference type="HOGENOM" id="CLU_056714_2_2_0"/>
<evidence type="ECO:0000313" key="7">
    <source>
        <dbReference type="EMBL" id="EFE85769.1"/>
    </source>
</evidence>
<dbReference type="AlphaFoldDB" id="D4CXZ5"/>
<feature type="transmembrane region" description="Helical" evidence="6">
    <location>
        <begin position="12"/>
        <end position="30"/>
    </location>
</feature>
<dbReference type="STRING" id="546275.FUSPEROL_02306"/>
<dbReference type="SUPFAM" id="SSF140478">
    <property type="entry name" value="LemA-like"/>
    <property type="match status" value="1"/>
</dbReference>
<dbReference type="eggNOG" id="COG1704">
    <property type="taxonomic scope" value="Bacteria"/>
</dbReference>
<dbReference type="InterPro" id="IPR023353">
    <property type="entry name" value="LemA-like_dom_sf"/>
</dbReference>
<evidence type="ECO:0000256" key="5">
    <source>
        <dbReference type="ARBA" id="ARBA00023136"/>
    </source>
</evidence>
<keyword evidence="5 6" id="KW-0472">Membrane</keyword>